<dbReference type="Pfam" id="PF12802">
    <property type="entry name" value="MarR_2"/>
    <property type="match status" value="1"/>
</dbReference>
<dbReference type="EMBL" id="CP018171">
    <property type="protein sequence ID" value="APH74696.1"/>
    <property type="molecule type" value="Genomic_DNA"/>
</dbReference>
<proteinExistence type="predicted"/>
<sequence length="141" mass="15796">MRLGNLETYIGYHLRLAQNASFRAFQRKSGRADLRPGWYAVLSLIGDNPGITPMALSRAAGRDKSTLTPVLRDLTRHDYVASTPHPGDRRSYGLSLTELGRQRLAELADKAAEHDRVLDEIAGEDKEKLITLLRRITEELA</sequence>
<protein>
    <submittedName>
        <fullName evidence="2">MarR family transcriptional regulator</fullName>
    </submittedName>
</protein>
<accession>A0A1L3SZ56</accession>
<name>A0A1L3SZ56_9HYPH</name>
<dbReference type="InterPro" id="IPR039422">
    <property type="entry name" value="MarR/SlyA-like"/>
</dbReference>
<feature type="domain" description="HTH marR-type" evidence="1">
    <location>
        <begin position="1"/>
        <end position="138"/>
    </location>
</feature>
<dbReference type="Gene3D" id="1.10.10.10">
    <property type="entry name" value="Winged helix-like DNA-binding domain superfamily/Winged helix DNA-binding domain"/>
    <property type="match status" value="1"/>
</dbReference>
<evidence type="ECO:0000259" key="1">
    <source>
        <dbReference type="PROSITE" id="PS50995"/>
    </source>
</evidence>
<dbReference type="Proteomes" id="UP000182840">
    <property type="component" value="Chromosome"/>
</dbReference>
<dbReference type="AlphaFoldDB" id="A0A1L3SZ56"/>
<keyword evidence="3" id="KW-1185">Reference proteome</keyword>
<reference evidence="3" key="1">
    <citation type="submission" date="2016-11" db="EMBL/GenBank/DDBJ databases">
        <title>Mesorhizobium oceanicum sp. nov., isolated from deep seawater in South China Sea.</title>
        <authorList>
            <person name="Fu G.-Y."/>
        </authorList>
    </citation>
    <scope>NUCLEOTIDE SEQUENCE [LARGE SCALE GENOMIC DNA]</scope>
    <source>
        <strain evidence="3">B7</strain>
    </source>
</reference>
<organism evidence="2 3">
    <name type="scientific">Aquibium oceanicum</name>
    <dbReference type="NCBI Taxonomy" id="1670800"/>
    <lineage>
        <taxon>Bacteria</taxon>
        <taxon>Pseudomonadati</taxon>
        <taxon>Pseudomonadota</taxon>
        <taxon>Alphaproteobacteria</taxon>
        <taxon>Hyphomicrobiales</taxon>
        <taxon>Phyllobacteriaceae</taxon>
        <taxon>Aquibium</taxon>
    </lineage>
</organism>
<evidence type="ECO:0000313" key="3">
    <source>
        <dbReference type="Proteomes" id="UP000182840"/>
    </source>
</evidence>
<dbReference type="InterPro" id="IPR000835">
    <property type="entry name" value="HTH_MarR-typ"/>
</dbReference>
<dbReference type="GO" id="GO:0003700">
    <property type="term" value="F:DNA-binding transcription factor activity"/>
    <property type="evidence" value="ECO:0007669"/>
    <property type="project" value="InterPro"/>
</dbReference>
<dbReference type="PANTHER" id="PTHR33164">
    <property type="entry name" value="TRANSCRIPTIONAL REGULATOR, MARR FAMILY"/>
    <property type="match status" value="1"/>
</dbReference>
<dbReference type="STRING" id="1670800.BSQ44_18480"/>
<dbReference type="GO" id="GO:0006950">
    <property type="term" value="P:response to stress"/>
    <property type="evidence" value="ECO:0007669"/>
    <property type="project" value="TreeGrafter"/>
</dbReference>
<dbReference type="PRINTS" id="PR00598">
    <property type="entry name" value="HTHMARR"/>
</dbReference>
<dbReference type="KEGG" id="meso:BSQ44_18480"/>
<gene>
    <name evidence="2" type="ORF">BSQ44_18480</name>
</gene>
<dbReference type="PROSITE" id="PS50995">
    <property type="entry name" value="HTH_MARR_2"/>
    <property type="match status" value="1"/>
</dbReference>
<dbReference type="SUPFAM" id="SSF46785">
    <property type="entry name" value="Winged helix' DNA-binding domain"/>
    <property type="match status" value="1"/>
</dbReference>
<dbReference type="PANTHER" id="PTHR33164:SF89">
    <property type="entry name" value="MARR FAMILY REGULATORY PROTEIN"/>
    <property type="match status" value="1"/>
</dbReference>
<dbReference type="SMART" id="SM00347">
    <property type="entry name" value="HTH_MARR"/>
    <property type="match status" value="1"/>
</dbReference>
<dbReference type="InterPro" id="IPR036388">
    <property type="entry name" value="WH-like_DNA-bd_sf"/>
</dbReference>
<dbReference type="InterPro" id="IPR036390">
    <property type="entry name" value="WH_DNA-bd_sf"/>
</dbReference>
<evidence type="ECO:0000313" key="2">
    <source>
        <dbReference type="EMBL" id="APH74696.1"/>
    </source>
</evidence>